<reference evidence="4" key="1">
    <citation type="journal article" date="2014" name="Genome Biol.">
        <title>Genome analysis of a major urban malaria vector mosquito, Anopheles stephensi.</title>
        <authorList>
            <person name="Jiang X."/>
            <person name="Peery A."/>
            <person name="Hall A.B."/>
            <person name="Sharma A."/>
            <person name="Chen X.G."/>
            <person name="Waterhouse R.M."/>
            <person name="Komissarov A."/>
            <person name="Riehle M.M."/>
            <person name="Shouche Y."/>
            <person name="Sharakhova M.V."/>
            <person name="Lawson D."/>
            <person name="Pakpour N."/>
            <person name="Arensburger P."/>
            <person name="Davidson V.L."/>
            <person name="Eiglmeier K."/>
            <person name="Emrich S."/>
            <person name="George P."/>
            <person name="Kennedy R.C."/>
            <person name="Mane S.P."/>
            <person name="Maslen G."/>
            <person name="Oringanje C."/>
            <person name="Qi Y."/>
            <person name="Settlage R."/>
            <person name="Tojo M."/>
            <person name="Tubio J.M."/>
            <person name="Unger M.F."/>
            <person name="Wang B."/>
            <person name="Vernick K.D."/>
            <person name="Ribeiro J.M."/>
            <person name="James A.A."/>
            <person name="Michel K."/>
            <person name="Riehle M.A."/>
            <person name="Luckhart S."/>
            <person name="Sharakhov I.V."/>
            <person name="Tu Z."/>
        </authorList>
    </citation>
    <scope>NUCLEOTIDE SEQUENCE [LARGE SCALE GENOMIC DNA]</scope>
    <source>
        <strain evidence="4">Indian</strain>
    </source>
</reference>
<dbReference type="VEuPathDB" id="VectorBase:ASTEI20_044239"/>
<organism evidence="3 4">
    <name type="scientific">Anopheles stephensi</name>
    <name type="common">Indo-Pakistan malaria mosquito</name>
    <dbReference type="NCBI Taxonomy" id="30069"/>
    <lineage>
        <taxon>Eukaryota</taxon>
        <taxon>Metazoa</taxon>
        <taxon>Ecdysozoa</taxon>
        <taxon>Arthropoda</taxon>
        <taxon>Hexapoda</taxon>
        <taxon>Insecta</taxon>
        <taxon>Pterygota</taxon>
        <taxon>Neoptera</taxon>
        <taxon>Endopterygota</taxon>
        <taxon>Diptera</taxon>
        <taxon>Nematocera</taxon>
        <taxon>Culicoidea</taxon>
        <taxon>Culicidae</taxon>
        <taxon>Anophelinae</taxon>
        <taxon>Anopheles</taxon>
    </lineage>
</organism>
<dbReference type="Pfam" id="PF00245">
    <property type="entry name" value="Alk_phosphatase"/>
    <property type="match status" value="1"/>
</dbReference>
<keyword evidence="2" id="KW-0597">Phosphoprotein</keyword>
<dbReference type="VEuPathDB" id="VectorBase:ASTEI06805"/>
<dbReference type="STRING" id="30069.A0A182YEB9"/>
<evidence type="ECO:0000313" key="3">
    <source>
        <dbReference type="EnsemblMetazoa" id="ASTEI06805-PA"/>
    </source>
</evidence>
<dbReference type="AlphaFoldDB" id="A0A182YEB9"/>
<evidence type="ECO:0000256" key="2">
    <source>
        <dbReference type="ARBA" id="ARBA00022553"/>
    </source>
</evidence>
<dbReference type="GO" id="GO:0004035">
    <property type="term" value="F:alkaline phosphatase activity"/>
    <property type="evidence" value="ECO:0007669"/>
    <property type="project" value="UniProtKB-EC"/>
</dbReference>
<evidence type="ECO:0000256" key="1">
    <source>
        <dbReference type="ARBA" id="ARBA00012647"/>
    </source>
</evidence>
<reference evidence="3" key="2">
    <citation type="submission" date="2020-05" db="UniProtKB">
        <authorList>
            <consortium name="EnsemblMetazoa"/>
        </authorList>
    </citation>
    <scope>IDENTIFICATION</scope>
    <source>
        <strain evidence="3">Indian</strain>
    </source>
</reference>
<dbReference type="Proteomes" id="UP000076408">
    <property type="component" value="Unassembled WGS sequence"/>
</dbReference>
<protein>
    <recommendedName>
        <fullName evidence="1">alkaline phosphatase</fullName>
        <ecNumber evidence="1">3.1.3.1</ecNumber>
    </recommendedName>
</protein>
<dbReference type="InterPro" id="IPR017850">
    <property type="entry name" value="Alkaline_phosphatase_core_sf"/>
</dbReference>
<evidence type="ECO:0000313" key="4">
    <source>
        <dbReference type="Proteomes" id="UP000076408"/>
    </source>
</evidence>
<accession>A0A182YEB9</accession>
<dbReference type="Gene3D" id="3.40.720.10">
    <property type="entry name" value="Alkaline Phosphatase, subunit A"/>
    <property type="match status" value="1"/>
</dbReference>
<dbReference type="EC" id="3.1.3.1" evidence="1"/>
<proteinExistence type="predicted"/>
<dbReference type="PANTHER" id="PTHR11596">
    <property type="entry name" value="ALKALINE PHOSPHATASE"/>
    <property type="match status" value="1"/>
</dbReference>
<sequence>MAREEFNVATIDSAEGSYSAQQWSSYLDGGARDRENAGKRFARRTEGCGFSALCVGMLIAIVFAIVLLCVGFIVVYENEGQVVATVDLFTEDLPPEQAVWFDSNLAELRNAFRVVEENKKRAKNVILFVALDSAVPSFGDYPRPIWESFPHLALLRPTTMVERTARASFSPTSMFCGIETGWHTIGFDSAVKPWDACVSTPNSSSTHHHHHHHQAASILQWAQTVGRRTGVITNGEIVQPFPAALYAHAANASWLHDSPDMLLCPDVRSQLLRGPVGKKLNVIAGKLTCPDEFCREAFEAEWENERLVEGTSYKVVNELSDLLDPTLHDAEYSLGLYDQSALAESTAFRDLVVGALNVLESPEGFVLVAIADPSDAQLGAPREIDSAVRATLKKLSGALDDSLIVVVRSDVRDGDAGFATVHAIGPMSHLLHRVHNETFLAHFISYAARIGRFRDADLTNLILQIV</sequence>
<dbReference type="InterPro" id="IPR001952">
    <property type="entry name" value="Alkaline_phosphatase"/>
</dbReference>
<keyword evidence="4" id="KW-1185">Reference proteome</keyword>
<dbReference type="OMA" id="WESFPHL"/>
<name>A0A182YEB9_ANOST</name>
<dbReference type="SUPFAM" id="SSF53649">
    <property type="entry name" value="Alkaline phosphatase-like"/>
    <property type="match status" value="1"/>
</dbReference>
<dbReference type="PANTHER" id="PTHR11596:SF5">
    <property type="entry name" value="ALKALINE PHOSPHATASE"/>
    <property type="match status" value="1"/>
</dbReference>
<dbReference type="SMART" id="SM00098">
    <property type="entry name" value="alkPPc"/>
    <property type="match status" value="1"/>
</dbReference>
<dbReference type="VEuPathDB" id="VectorBase:ASTE008264"/>
<dbReference type="EnsemblMetazoa" id="ASTEI06805-RA">
    <property type="protein sequence ID" value="ASTEI06805-PA"/>
    <property type="gene ID" value="ASTEI06805"/>
</dbReference>